<dbReference type="InterPro" id="IPR001810">
    <property type="entry name" value="F-box_dom"/>
</dbReference>
<sequence>MYFYQLSTDLSDVITRSDVARDLPYKQHRQPYNYLRYPPSSPTQHLTKSFKSSKMTEPSPSTTTLLDLPIDILLLIIPYLPAGDFLSLTSTCHALHQDQFTKSPTYWSNLVRHTFRVPNQPVVQNDGRRWMKLYKRLRTQSRIYTWGNNEKACLGHSYDLSGVLRRGGGGNGRGPGAPVPRNRTVFTGRRHTSWPAPMEETQDLGVISDVQCGGWSTTLLTARGGLYTVGTLDGMQFNRRQRGAPYMQAAQTQPTGLRFPPGFAAQTAEREEPATAIRQFSAGRAHVLGLADAGGIWSWQDIEQAGILVKFLHHEVRDGGIGGGRGTVRKVVAGWDKSAALVEGTGIVVWDVLKREPGETEIEDAALVLESAVVPGTGFVRPGARQRKAAAAVPGGERNGQASGSSIESELGERVGEIQNFIVLEHLVLFNTDLGKVFASQIHWENDSQTVSEPIELPLPTATVEEEATKPADQTFTTDIQGSFRSFAVFTRSGAVLTSTQDKLMTNIFNPSPRTALNLTDLDLPTNLWTAIPALQNNNVISLAFGDYHYHALHSTGAVTSYGREPQACGALGLGGGQKGDPEGRLRGIRYQGVGGDGRLVPHAYMRGGGRQVWFDDGSWEGKGKGRGSRREWIQYLTSGGADPEEAAERMRLALGSPGIVAQGEVSEWVEREGRRWEERFAGKGSSKGQGGEDEDDDDGLGAYFALSVAAAGWHSAAVVLVNEDLVERVRKGCEVRKDDSTAAEAPEGEEGETTSSSSSSLLNRATATAEDYTRWFLGLHPYSAPSPPPPQHPPPNPSTPNHTIEQIHPPPSPHPSASTASRPGYVMLGLEYAWAGDHFPRLRLSDGTEMPGTVEFDSWREEEGGQPEFGRLVGEVERLGLGQG</sequence>
<feature type="compositionally biased region" description="Polar residues" evidence="2">
    <location>
        <begin position="42"/>
        <end position="56"/>
    </location>
</feature>
<dbReference type="PROSITE" id="PS50012">
    <property type="entry name" value="RCC1_3"/>
    <property type="match status" value="1"/>
</dbReference>
<dbReference type="AlphaFoldDB" id="A0A3M7FHS2"/>
<dbReference type="InterPro" id="IPR051553">
    <property type="entry name" value="Ran_GTPase-activating"/>
</dbReference>
<proteinExistence type="predicted"/>
<accession>A0A3M7FHS2</accession>
<feature type="region of interest" description="Disordered" evidence="2">
    <location>
        <begin position="779"/>
        <end position="823"/>
    </location>
</feature>
<dbReference type="GO" id="GO:0005085">
    <property type="term" value="F:guanyl-nucleotide exchange factor activity"/>
    <property type="evidence" value="ECO:0007669"/>
    <property type="project" value="TreeGrafter"/>
</dbReference>
<dbReference type="PROSITE" id="PS50181">
    <property type="entry name" value="FBOX"/>
    <property type="match status" value="1"/>
</dbReference>
<dbReference type="InterPro" id="IPR036047">
    <property type="entry name" value="F-box-like_dom_sf"/>
</dbReference>
<protein>
    <recommendedName>
        <fullName evidence="3">F-box domain-containing protein</fullName>
    </recommendedName>
</protein>
<feature type="region of interest" description="Disordered" evidence="2">
    <location>
        <begin position="389"/>
        <end position="408"/>
    </location>
</feature>
<dbReference type="GO" id="GO:0005737">
    <property type="term" value="C:cytoplasm"/>
    <property type="evidence" value="ECO:0007669"/>
    <property type="project" value="TreeGrafter"/>
</dbReference>
<evidence type="ECO:0000256" key="2">
    <source>
        <dbReference type="SAM" id="MobiDB-lite"/>
    </source>
</evidence>
<evidence type="ECO:0000256" key="1">
    <source>
        <dbReference type="PROSITE-ProRule" id="PRU00235"/>
    </source>
</evidence>
<feature type="compositionally biased region" description="Pro residues" evidence="2">
    <location>
        <begin position="785"/>
        <end position="799"/>
    </location>
</feature>
<feature type="repeat" description="RCC1" evidence="1">
    <location>
        <begin position="141"/>
        <end position="223"/>
    </location>
</feature>
<feature type="domain" description="F-box" evidence="3">
    <location>
        <begin position="62"/>
        <end position="110"/>
    </location>
</feature>
<dbReference type="Gene3D" id="2.130.10.30">
    <property type="entry name" value="Regulator of chromosome condensation 1/beta-lactamase-inhibitor protein II"/>
    <property type="match status" value="1"/>
</dbReference>
<feature type="region of interest" description="Disordered" evidence="2">
    <location>
        <begin position="737"/>
        <end position="765"/>
    </location>
</feature>
<evidence type="ECO:0000313" key="5">
    <source>
        <dbReference type="Proteomes" id="UP000281468"/>
    </source>
</evidence>
<dbReference type="EMBL" id="QWIQ01000419">
    <property type="protein sequence ID" value="RMY88312.1"/>
    <property type="molecule type" value="Genomic_DNA"/>
</dbReference>
<dbReference type="Proteomes" id="UP000281468">
    <property type="component" value="Unassembled WGS sequence"/>
</dbReference>
<reference evidence="4 5" key="1">
    <citation type="journal article" date="2018" name="BMC Genomics">
        <title>Genomic evidence for intraspecific hybridization in a clonal and extremely halotolerant yeast.</title>
        <authorList>
            <person name="Gostincar C."/>
            <person name="Stajich J.E."/>
            <person name="Zupancic J."/>
            <person name="Zalar P."/>
            <person name="Gunde-Cimerman N."/>
        </authorList>
    </citation>
    <scope>NUCLEOTIDE SEQUENCE [LARGE SCALE GENOMIC DNA]</scope>
    <source>
        <strain evidence="4 5">EXF-171</strain>
    </source>
</reference>
<gene>
    <name evidence="4" type="ORF">D0862_10473</name>
</gene>
<feature type="region of interest" description="Disordered" evidence="2">
    <location>
        <begin position="38"/>
        <end position="60"/>
    </location>
</feature>
<feature type="compositionally biased region" description="Low complexity" evidence="2">
    <location>
        <begin position="754"/>
        <end position="765"/>
    </location>
</feature>
<dbReference type="InterPro" id="IPR009091">
    <property type="entry name" value="RCC1/BLIP-II"/>
</dbReference>
<dbReference type="InterPro" id="IPR000408">
    <property type="entry name" value="Reg_chr_condens"/>
</dbReference>
<organism evidence="4 5">
    <name type="scientific">Hortaea werneckii</name>
    <name type="common">Black yeast</name>
    <name type="synonym">Cladosporium werneckii</name>
    <dbReference type="NCBI Taxonomy" id="91943"/>
    <lineage>
        <taxon>Eukaryota</taxon>
        <taxon>Fungi</taxon>
        <taxon>Dikarya</taxon>
        <taxon>Ascomycota</taxon>
        <taxon>Pezizomycotina</taxon>
        <taxon>Dothideomycetes</taxon>
        <taxon>Dothideomycetidae</taxon>
        <taxon>Mycosphaerellales</taxon>
        <taxon>Teratosphaeriaceae</taxon>
        <taxon>Hortaea</taxon>
    </lineage>
</organism>
<dbReference type="PANTHER" id="PTHR45982">
    <property type="entry name" value="REGULATOR OF CHROMOSOME CONDENSATION"/>
    <property type="match status" value="1"/>
</dbReference>
<name>A0A3M7FHS2_HORWE</name>
<evidence type="ECO:0000313" key="4">
    <source>
        <dbReference type="EMBL" id="RMY88312.1"/>
    </source>
</evidence>
<dbReference type="PANTHER" id="PTHR45982:SF3">
    <property type="entry name" value="F-BOX PROTEIN POF9"/>
    <property type="match status" value="1"/>
</dbReference>
<dbReference type="VEuPathDB" id="FungiDB:BTJ68_09062"/>
<comment type="caution">
    <text evidence="4">The sequence shown here is derived from an EMBL/GenBank/DDBJ whole genome shotgun (WGS) entry which is preliminary data.</text>
</comment>
<dbReference type="SUPFAM" id="SSF50985">
    <property type="entry name" value="RCC1/BLIP-II"/>
    <property type="match status" value="1"/>
</dbReference>
<dbReference type="SUPFAM" id="SSF81383">
    <property type="entry name" value="F-box domain"/>
    <property type="match status" value="1"/>
</dbReference>
<evidence type="ECO:0000259" key="3">
    <source>
        <dbReference type="PROSITE" id="PS50181"/>
    </source>
</evidence>